<evidence type="ECO:0000256" key="4">
    <source>
        <dbReference type="PROSITE-ProRule" id="PRU00042"/>
    </source>
</evidence>
<keyword evidence="8" id="KW-1185">Reference proteome</keyword>
<dbReference type="GO" id="GO:0008270">
    <property type="term" value="F:zinc ion binding"/>
    <property type="evidence" value="ECO:0007669"/>
    <property type="project" value="UniProtKB-KW"/>
</dbReference>
<dbReference type="InterPro" id="IPR013087">
    <property type="entry name" value="Znf_C2H2_type"/>
</dbReference>
<evidence type="ECO:0000256" key="1">
    <source>
        <dbReference type="ARBA" id="ARBA00022723"/>
    </source>
</evidence>
<dbReference type="OrthoDB" id="8922241at2759"/>
<feature type="domain" description="C2H2-type" evidence="6">
    <location>
        <begin position="126"/>
        <end position="155"/>
    </location>
</feature>
<evidence type="ECO:0000259" key="6">
    <source>
        <dbReference type="PROSITE" id="PS50157"/>
    </source>
</evidence>
<dbReference type="Gene3D" id="3.30.160.60">
    <property type="entry name" value="Classic Zinc Finger"/>
    <property type="match status" value="1"/>
</dbReference>
<keyword evidence="3" id="KW-0862">Zinc</keyword>
<dbReference type="RefSeq" id="XP_007671988.1">
    <property type="nucleotide sequence ID" value="XM_007673798.1"/>
</dbReference>
<dbReference type="PANTHER" id="PTHR23235">
    <property type="entry name" value="KRUEPPEL-LIKE TRANSCRIPTION FACTOR"/>
    <property type="match status" value="1"/>
</dbReference>
<evidence type="ECO:0000256" key="5">
    <source>
        <dbReference type="SAM" id="MobiDB-lite"/>
    </source>
</evidence>
<evidence type="ECO:0000313" key="8">
    <source>
        <dbReference type="Proteomes" id="UP000011761"/>
    </source>
</evidence>
<dbReference type="InterPro" id="IPR036236">
    <property type="entry name" value="Znf_C2H2_sf"/>
</dbReference>
<dbReference type="eggNOG" id="KOG1721">
    <property type="taxonomic scope" value="Eukaryota"/>
</dbReference>
<dbReference type="GeneID" id="19109526"/>
<dbReference type="EMBL" id="KB445550">
    <property type="protein sequence ID" value="EMD00804.1"/>
    <property type="molecule type" value="Genomic_DNA"/>
</dbReference>
<keyword evidence="2 4" id="KW-0863">Zinc-finger</keyword>
<dbReference type="SUPFAM" id="SSF57667">
    <property type="entry name" value="beta-beta-alpha zinc fingers"/>
    <property type="match status" value="1"/>
</dbReference>
<dbReference type="PROSITE" id="PS00028">
    <property type="entry name" value="ZINC_FINGER_C2H2_1"/>
    <property type="match status" value="1"/>
</dbReference>
<keyword evidence="1" id="KW-0479">Metal-binding</keyword>
<organism evidence="7 8">
    <name type="scientific">Baudoinia panamericana (strain UAMH 10762)</name>
    <name type="common">Angels' share fungus</name>
    <name type="synonym">Baudoinia compniacensis (strain UAMH 10762)</name>
    <dbReference type="NCBI Taxonomy" id="717646"/>
    <lineage>
        <taxon>Eukaryota</taxon>
        <taxon>Fungi</taxon>
        <taxon>Dikarya</taxon>
        <taxon>Ascomycota</taxon>
        <taxon>Pezizomycotina</taxon>
        <taxon>Dothideomycetes</taxon>
        <taxon>Dothideomycetidae</taxon>
        <taxon>Mycosphaerellales</taxon>
        <taxon>Teratosphaeriaceae</taxon>
        <taxon>Baudoinia</taxon>
    </lineage>
</organism>
<sequence>MSTTYDDAFIRQPESCHARYDVLLHDVLQGVGAQWHHTNSMSDTAFLFPSLAEQTDSPTLHVSHSVHAVSSNTNGGRATMQASGCLQPASSATVEGLYPEKLSRCSSRNTGSATSPQRSTTASTQHNCSICGYGFSTSQDLEQHAKATFHRTFKCDAANCTRTYYRRDSLARHMSMHTKKGAHECYICAQIGQRKQFVRRDHLSQHIRNVHSAVIYDSWSLESPDFSQADYSYPSVKGDCQAQAISDFESALVRIVGPDELAVMTDRLDLRSGQTEQVAKRLREFIAHADPCFHCSGDILA</sequence>
<reference evidence="7 8" key="1">
    <citation type="journal article" date="2012" name="PLoS Pathog.">
        <title>Diverse lifestyles and strategies of plant pathogenesis encoded in the genomes of eighteen Dothideomycetes fungi.</title>
        <authorList>
            <person name="Ohm R.A."/>
            <person name="Feau N."/>
            <person name="Henrissat B."/>
            <person name="Schoch C.L."/>
            <person name="Horwitz B.A."/>
            <person name="Barry K.W."/>
            <person name="Condon B.J."/>
            <person name="Copeland A.C."/>
            <person name="Dhillon B."/>
            <person name="Glaser F."/>
            <person name="Hesse C.N."/>
            <person name="Kosti I."/>
            <person name="LaButti K."/>
            <person name="Lindquist E.A."/>
            <person name="Lucas S."/>
            <person name="Salamov A.A."/>
            <person name="Bradshaw R.E."/>
            <person name="Ciuffetti L."/>
            <person name="Hamelin R.C."/>
            <person name="Kema G.H.J."/>
            <person name="Lawrence C."/>
            <person name="Scott J.A."/>
            <person name="Spatafora J.W."/>
            <person name="Turgeon B.G."/>
            <person name="de Wit P.J.G.M."/>
            <person name="Zhong S."/>
            <person name="Goodwin S.B."/>
            <person name="Grigoriev I.V."/>
        </authorList>
    </citation>
    <scope>NUCLEOTIDE SEQUENCE [LARGE SCALE GENOMIC DNA]</scope>
    <source>
        <strain evidence="7 8">UAMH 10762</strain>
    </source>
</reference>
<feature type="region of interest" description="Disordered" evidence="5">
    <location>
        <begin position="105"/>
        <end position="125"/>
    </location>
</feature>
<dbReference type="KEGG" id="bcom:BAUCODRAFT_183486"/>
<dbReference type="AlphaFoldDB" id="M2N9E6"/>
<protein>
    <recommendedName>
        <fullName evidence="6">C2H2-type domain-containing protein</fullName>
    </recommendedName>
</protein>
<dbReference type="HOGENOM" id="CLU_924345_0_0_1"/>
<dbReference type="Pfam" id="PF00096">
    <property type="entry name" value="zf-C2H2"/>
    <property type="match status" value="2"/>
</dbReference>
<dbReference type="Proteomes" id="UP000011761">
    <property type="component" value="Unassembled WGS sequence"/>
</dbReference>
<dbReference type="SMART" id="SM00355">
    <property type="entry name" value="ZnF_C2H2"/>
    <property type="match status" value="3"/>
</dbReference>
<dbReference type="PROSITE" id="PS50157">
    <property type="entry name" value="ZINC_FINGER_C2H2_2"/>
    <property type="match status" value="2"/>
</dbReference>
<name>M2N9E6_BAUPA</name>
<feature type="domain" description="C2H2-type" evidence="6">
    <location>
        <begin position="153"/>
        <end position="182"/>
    </location>
</feature>
<evidence type="ECO:0000313" key="7">
    <source>
        <dbReference type="EMBL" id="EMD00804.1"/>
    </source>
</evidence>
<evidence type="ECO:0000256" key="3">
    <source>
        <dbReference type="ARBA" id="ARBA00022833"/>
    </source>
</evidence>
<accession>M2N9E6</accession>
<evidence type="ECO:0000256" key="2">
    <source>
        <dbReference type="ARBA" id="ARBA00022771"/>
    </source>
</evidence>
<gene>
    <name evidence="7" type="ORF">BAUCODRAFT_183486</name>
</gene>
<proteinExistence type="predicted"/>